<protein>
    <submittedName>
        <fullName evidence="3">IucA/IucC family C-terminal-domain containing protein</fullName>
    </submittedName>
</protein>
<keyword evidence="4" id="KW-1185">Reference proteome</keyword>
<comment type="caution">
    <text evidence="3">The sequence shown here is derived from an EMBL/GenBank/DDBJ whole genome shotgun (WGS) entry which is preliminary data.</text>
</comment>
<dbReference type="Proteomes" id="UP001596549">
    <property type="component" value="Unassembled WGS sequence"/>
</dbReference>
<gene>
    <name evidence="3" type="ORF">ACFQPF_08320</name>
</gene>
<dbReference type="InterPro" id="IPR024726">
    <property type="entry name" value="FhuF_C"/>
</dbReference>
<sequence>MAFLNVPSAKGWTKDEQDFISSHYRFSFRPSSEEHVIPAEDLLDGKRLLAFLDDIGPKIGSQHRKVSASLFFKRYAFCSLTAALYAMTMLNKSFNTSISNVQLVDHEAKEMWLPSFTLTNADCIALDRNREDWRSFVLEMIFKENIAVMLNHVASTAKVSKAMLWENCWIYIRWLYEKWLSEEHPAAIKQQIISDYQFISLNSPPSLFGTRKHPFMRLRTAGDLNGNKIRQTCCLYYRTEGGTCCKTCPNK</sequence>
<evidence type="ECO:0000259" key="2">
    <source>
        <dbReference type="Pfam" id="PF11575"/>
    </source>
</evidence>
<feature type="domain" description="Aerobactin siderophore biosynthesis IucA/IucC-like C-terminal" evidence="1">
    <location>
        <begin position="69"/>
        <end position="222"/>
    </location>
</feature>
<organism evidence="3 4">
    <name type="scientific">Fictibacillus iocasae</name>
    <dbReference type="NCBI Taxonomy" id="2715437"/>
    <lineage>
        <taxon>Bacteria</taxon>
        <taxon>Bacillati</taxon>
        <taxon>Bacillota</taxon>
        <taxon>Bacilli</taxon>
        <taxon>Bacillales</taxon>
        <taxon>Fictibacillaceae</taxon>
        <taxon>Fictibacillus</taxon>
    </lineage>
</organism>
<proteinExistence type="predicted"/>
<evidence type="ECO:0000313" key="3">
    <source>
        <dbReference type="EMBL" id="MFC7371679.1"/>
    </source>
</evidence>
<name>A0ABW2NUI7_9BACL</name>
<dbReference type="RefSeq" id="WP_379748503.1">
    <property type="nucleotide sequence ID" value="NZ_JBHTCP010000014.1"/>
</dbReference>
<accession>A0ABW2NUI7</accession>
<dbReference type="InterPro" id="IPR022770">
    <property type="entry name" value="IucA/IucC-like_C"/>
</dbReference>
<evidence type="ECO:0000313" key="4">
    <source>
        <dbReference type="Proteomes" id="UP001596549"/>
    </source>
</evidence>
<dbReference type="Pfam" id="PF11575">
    <property type="entry name" value="FhuF_C"/>
    <property type="match status" value="1"/>
</dbReference>
<dbReference type="EMBL" id="JBHTCP010000014">
    <property type="protein sequence ID" value="MFC7371679.1"/>
    <property type="molecule type" value="Genomic_DNA"/>
</dbReference>
<feature type="domain" description="Ferric siderophore reductase C-terminal" evidence="2">
    <location>
        <begin position="230"/>
        <end position="249"/>
    </location>
</feature>
<evidence type="ECO:0000259" key="1">
    <source>
        <dbReference type="Pfam" id="PF06276"/>
    </source>
</evidence>
<dbReference type="Pfam" id="PF06276">
    <property type="entry name" value="FhuF"/>
    <property type="match status" value="1"/>
</dbReference>
<reference evidence="4" key="1">
    <citation type="journal article" date="2019" name="Int. J. Syst. Evol. Microbiol.">
        <title>The Global Catalogue of Microorganisms (GCM) 10K type strain sequencing project: providing services to taxonomists for standard genome sequencing and annotation.</title>
        <authorList>
            <consortium name="The Broad Institute Genomics Platform"/>
            <consortium name="The Broad Institute Genome Sequencing Center for Infectious Disease"/>
            <person name="Wu L."/>
            <person name="Ma J."/>
        </authorList>
    </citation>
    <scope>NUCLEOTIDE SEQUENCE [LARGE SCALE GENOMIC DNA]</scope>
    <source>
        <strain evidence="4">NBRC 106396</strain>
    </source>
</reference>